<proteinExistence type="predicted"/>
<protein>
    <submittedName>
        <fullName evidence="1">Uncharacterized protein</fullName>
    </submittedName>
</protein>
<evidence type="ECO:0000313" key="2">
    <source>
        <dbReference type="Proteomes" id="UP000249577"/>
    </source>
</evidence>
<organism evidence="1 2">
    <name type="scientific">Ancylobacter novellus</name>
    <name type="common">Thiobacillus novellus</name>
    <dbReference type="NCBI Taxonomy" id="921"/>
    <lineage>
        <taxon>Bacteria</taxon>
        <taxon>Pseudomonadati</taxon>
        <taxon>Pseudomonadota</taxon>
        <taxon>Alphaproteobacteria</taxon>
        <taxon>Hyphomicrobiales</taxon>
        <taxon>Xanthobacteraceae</taxon>
        <taxon>Ancylobacter</taxon>
    </lineage>
</organism>
<dbReference type="EMBL" id="QFPN01000001">
    <property type="protein sequence ID" value="PZQ19264.1"/>
    <property type="molecule type" value="Genomic_DNA"/>
</dbReference>
<dbReference type="AlphaFoldDB" id="A0A2W5KTE4"/>
<sequence>MDELLTLEEAVGLMWPTGPLTVSTLRTAIRNKELEVAKIARKHFVTRRSLMTMAACKPIGRTRQ</sequence>
<reference evidence="1 2" key="1">
    <citation type="submission" date="2017-08" db="EMBL/GenBank/DDBJ databases">
        <title>Infants hospitalized years apart are colonized by the same room-sourced microbial strains.</title>
        <authorList>
            <person name="Brooks B."/>
            <person name="Olm M.R."/>
            <person name="Firek B.A."/>
            <person name="Baker R."/>
            <person name="Thomas B.C."/>
            <person name="Morowitz M.J."/>
            <person name="Banfield J.F."/>
        </authorList>
    </citation>
    <scope>NUCLEOTIDE SEQUENCE [LARGE SCALE GENOMIC DNA]</scope>
    <source>
        <strain evidence="1">S2_005_003_R2_43</strain>
    </source>
</reference>
<name>A0A2W5KTE4_ANCNO</name>
<gene>
    <name evidence="1" type="ORF">DI565_02500</name>
</gene>
<evidence type="ECO:0000313" key="1">
    <source>
        <dbReference type="EMBL" id="PZQ19264.1"/>
    </source>
</evidence>
<comment type="caution">
    <text evidence="1">The sequence shown here is derived from an EMBL/GenBank/DDBJ whole genome shotgun (WGS) entry which is preliminary data.</text>
</comment>
<accession>A0A2W5KTE4</accession>
<dbReference type="Proteomes" id="UP000249577">
    <property type="component" value="Unassembled WGS sequence"/>
</dbReference>